<accession>A0A160T1I8</accession>
<organism evidence="1 2">
    <name type="scientific">Candidatus Promineifilum breve</name>
    <dbReference type="NCBI Taxonomy" id="1806508"/>
    <lineage>
        <taxon>Bacteria</taxon>
        <taxon>Bacillati</taxon>
        <taxon>Chloroflexota</taxon>
        <taxon>Ardenticatenia</taxon>
        <taxon>Candidatus Promineifilales</taxon>
        <taxon>Candidatus Promineifilaceae</taxon>
        <taxon>Candidatus Promineifilum</taxon>
    </lineage>
</organism>
<proteinExistence type="predicted"/>
<name>A0A160T1I8_9CHLR</name>
<dbReference type="KEGG" id="pbf:CFX0092_A1141"/>
<sequence length="35" mass="4001">MGRDAIPPYNKSMCNLVESAAYSFTEYQQLCEVLQ</sequence>
<protein>
    <submittedName>
        <fullName evidence="1">Uncharacterized protein</fullName>
    </submittedName>
</protein>
<keyword evidence="2" id="KW-1185">Reference proteome</keyword>
<dbReference type="EMBL" id="LN890655">
    <property type="protein sequence ID" value="CUS03019.2"/>
    <property type="molecule type" value="Genomic_DNA"/>
</dbReference>
<reference evidence="1" key="1">
    <citation type="submission" date="2016-01" db="EMBL/GenBank/DDBJ databases">
        <authorList>
            <person name="Mcilroy J.S."/>
            <person name="Karst M S."/>
            <person name="Albertsen M."/>
        </authorList>
    </citation>
    <scope>NUCLEOTIDE SEQUENCE</scope>
    <source>
        <strain evidence="1">Cfx-K</strain>
    </source>
</reference>
<evidence type="ECO:0000313" key="2">
    <source>
        <dbReference type="Proteomes" id="UP000215027"/>
    </source>
</evidence>
<dbReference type="AlphaFoldDB" id="A0A160T1I8"/>
<evidence type="ECO:0000313" key="1">
    <source>
        <dbReference type="EMBL" id="CUS03019.2"/>
    </source>
</evidence>
<dbReference type="Proteomes" id="UP000215027">
    <property type="component" value="Chromosome I"/>
</dbReference>
<gene>
    <name evidence="1" type="ORF">CFX0092_A1141</name>
</gene>